<dbReference type="Gene3D" id="3.90.550.10">
    <property type="entry name" value="Spore Coat Polysaccharide Biosynthesis Protein SpsA, Chain A"/>
    <property type="match status" value="1"/>
</dbReference>
<dbReference type="GO" id="GO:0016757">
    <property type="term" value="F:glycosyltransferase activity"/>
    <property type="evidence" value="ECO:0007669"/>
    <property type="project" value="UniProtKB-KW"/>
</dbReference>
<dbReference type="EMBL" id="CM000611">
    <property type="protein sequence ID" value="EEC48453.1"/>
    <property type="molecule type" value="Genomic_DNA"/>
</dbReference>
<dbReference type="InterPro" id="IPR001173">
    <property type="entry name" value="Glyco_trans_2-like"/>
</dbReference>
<dbReference type="eggNOG" id="ENOG502S8BV">
    <property type="taxonomic scope" value="Eukaryota"/>
</dbReference>
<evidence type="ECO:0000256" key="2">
    <source>
        <dbReference type="ARBA" id="ARBA00022475"/>
    </source>
</evidence>
<evidence type="ECO:0000313" key="7">
    <source>
        <dbReference type="EMBL" id="EEC48453.1"/>
    </source>
</evidence>
<dbReference type="OrthoDB" id="43878at2759"/>
<keyword evidence="5" id="KW-0472">Membrane</keyword>
<dbReference type="Proteomes" id="UP000000759">
    <property type="component" value="Chromosome 8"/>
</dbReference>
<organism evidence="7 8">
    <name type="scientific">Phaeodactylum tricornutum (strain CCAP 1055/1)</name>
    <dbReference type="NCBI Taxonomy" id="556484"/>
    <lineage>
        <taxon>Eukaryota</taxon>
        <taxon>Sar</taxon>
        <taxon>Stramenopiles</taxon>
        <taxon>Ochrophyta</taxon>
        <taxon>Bacillariophyta</taxon>
        <taxon>Bacillariophyceae</taxon>
        <taxon>Bacillariophycidae</taxon>
        <taxon>Naviculales</taxon>
        <taxon>Phaeodactylaceae</taxon>
        <taxon>Phaeodactylum</taxon>
    </lineage>
</organism>
<dbReference type="KEGG" id="pti:PHATRDRAFT_12329"/>
<evidence type="ECO:0000256" key="5">
    <source>
        <dbReference type="ARBA" id="ARBA00023136"/>
    </source>
</evidence>
<gene>
    <name evidence="7" type="ORF">PHATRDRAFT_12329</name>
</gene>
<dbReference type="RefSeq" id="XP_002180262.1">
    <property type="nucleotide sequence ID" value="XM_002180226.1"/>
</dbReference>
<feature type="non-terminal residue" evidence="7">
    <location>
        <position position="1"/>
    </location>
</feature>
<keyword evidence="3" id="KW-0328">Glycosyltransferase</keyword>
<accession>B7FZ16</accession>
<reference evidence="7 8" key="1">
    <citation type="journal article" date="2008" name="Nature">
        <title>The Phaeodactylum genome reveals the evolutionary history of diatom genomes.</title>
        <authorList>
            <person name="Bowler C."/>
            <person name="Allen A.E."/>
            <person name="Badger J.H."/>
            <person name="Grimwood J."/>
            <person name="Jabbari K."/>
            <person name="Kuo A."/>
            <person name="Maheswari U."/>
            <person name="Martens C."/>
            <person name="Maumus F."/>
            <person name="Otillar R.P."/>
            <person name="Rayko E."/>
            <person name="Salamov A."/>
            <person name="Vandepoele K."/>
            <person name="Beszteri B."/>
            <person name="Gruber A."/>
            <person name="Heijde M."/>
            <person name="Katinka M."/>
            <person name="Mock T."/>
            <person name="Valentin K."/>
            <person name="Verret F."/>
            <person name="Berges J.A."/>
            <person name="Brownlee C."/>
            <person name="Cadoret J.P."/>
            <person name="Chiovitti A."/>
            <person name="Choi C.J."/>
            <person name="Coesel S."/>
            <person name="De Martino A."/>
            <person name="Detter J.C."/>
            <person name="Durkin C."/>
            <person name="Falciatore A."/>
            <person name="Fournet J."/>
            <person name="Haruta M."/>
            <person name="Huysman M.J."/>
            <person name="Jenkins B.D."/>
            <person name="Jiroutova K."/>
            <person name="Jorgensen R.E."/>
            <person name="Joubert Y."/>
            <person name="Kaplan A."/>
            <person name="Kroger N."/>
            <person name="Kroth P.G."/>
            <person name="La Roche J."/>
            <person name="Lindquist E."/>
            <person name="Lommer M."/>
            <person name="Martin-Jezequel V."/>
            <person name="Lopez P.J."/>
            <person name="Lucas S."/>
            <person name="Mangogna M."/>
            <person name="McGinnis K."/>
            <person name="Medlin L.K."/>
            <person name="Montsant A."/>
            <person name="Oudot-Le Secq M.P."/>
            <person name="Napoli C."/>
            <person name="Obornik M."/>
            <person name="Parker M.S."/>
            <person name="Petit J.L."/>
            <person name="Porcel B.M."/>
            <person name="Poulsen N."/>
            <person name="Robison M."/>
            <person name="Rychlewski L."/>
            <person name="Rynearson T.A."/>
            <person name="Schmutz J."/>
            <person name="Shapiro H."/>
            <person name="Siaut M."/>
            <person name="Stanley M."/>
            <person name="Sussman M.R."/>
            <person name="Taylor A.R."/>
            <person name="Vardi A."/>
            <person name="von Dassow P."/>
            <person name="Vyverman W."/>
            <person name="Willis A."/>
            <person name="Wyrwicz L.S."/>
            <person name="Rokhsar D.S."/>
            <person name="Weissenbach J."/>
            <person name="Armbrust E.V."/>
            <person name="Green B.R."/>
            <person name="Van de Peer Y."/>
            <person name="Grigoriev I.V."/>
        </authorList>
    </citation>
    <scope>NUCLEOTIDE SEQUENCE [LARGE SCALE GENOMIC DNA]</scope>
    <source>
        <strain evidence="7 8">CCAP 1055/1</strain>
    </source>
</reference>
<keyword evidence="2" id="KW-1003">Cell membrane</keyword>
<dbReference type="InterPro" id="IPR029044">
    <property type="entry name" value="Nucleotide-diphossugar_trans"/>
</dbReference>
<evidence type="ECO:0000259" key="6">
    <source>
        <dbReference type="Pfam" id="PF00535"/>
    </source>
</evidence>
<proteinExistence type="predicted"/>
<evidence type="ECO:0000313" key="8">
    <source>
        <dbReference type="Proteomes" id="UP000000759"/>
    </source>
</evidence>
<dbReference type="AlphaFoldDB" id="B7FZ16"/>
<dbReference type="STRING" id="556484.B7FZ16"/>
<keyword evidence="4" id="KW-0808">Transferase</keyword>
<evidence type="ECO:0000256" key="3">
    <source>
        <dbReference type="ARBA" id="ARBA00022676"/>
    </source>
</evidence>
<dbReference type="Pfam" id="PF00535">
    <property type="entry name" value="Glycos_transf_2"/>
    <property type="match status" value="1"/>
</dbReference>
<dbReference type="PANTHER" id="PTHR43646">
    <property type="entry name" value="GLYCOSYLTRANSFERASE"/>
    <property type="match status" value="1"/>
</dbReference>
<dbReference type="GO" id="GO:0005886">
    <property type="term" value="C:plasma membrane"/>
    <property type="evidence" value="ECO:0007669"/>
    <property type="project" value="UniProtKB-SubCell"/>
</dbReference>
<dbReference type="PaxDb" id="2850-Phatr12329"/>
<dbReference type="HOGENOM" id="CLU_748998_0_0_1"/>
<comment type="subcellular location">
    <subcellularLocation>
        <location evidence="1">Cell membrane</location>
    </subcellularLocation>
</comment>
<dbReference type="PANTHER" id="PTHR43646:SF2">
    <property type="entry name" value="GLYCOSYLTRANSFERASE 2-LIKE DOMAIN-CONTAINING PROTEIN"/>
    <property type="match status" value="1"/>
</dbReference>
<keyword evidence="8" id="KW-1185">Reference proteome</keyword>
<name>B7FZ16_PHATC</name>
<evidence type="ECO:0000256" key="1">
    <source>
        <dbReference type="ARBA" id="ARBA00004236"/>
    </source>
</evidence>
<evidence type="ECO:0000256" key="4">
    <source>
        <dbReference type="ARBA" id="ARBA00022679"/>
    </source>
</evidence>
<feature type="domain" description="Glycosyltransferase 2-like" evidence="6">
    <location>
        <begin position="5"/>
        <end position="104"/>
    </location>
</feature>
<dbReference type="SUPFAM" id="SSF53448">
    <property type="entry name" value="Nucleotide-diphospho-sugar transferases"/>
    <property type="match status" value="1"/>
</dbReference>
<reference evidence="8" key="2">
    <citation type="submission" date="2008-08" db="EMBL/GenBank/DDBJ databases">
        <authorList>
            <consortium name="Diatom Consortium"/>
            <person name="Grigoriev I."/>
            <person name="Grimwood J."/>
            <person name="Kuo A."/>
            <person name="Otillar R.P."/>
            <person name="Salamov A."/>
            <person name="Detter J.C."/>
            <person name="Lindquist E."/>
            <person name="Shapiro H."/>
            <person name="Lucas S."/>
            <person name="Glavina del Rio T."/>
            <person name="Pitluck S."/>
            <person name="Rokhsar D."/>
            <person name="Bowler C."/>
        </authorList>
    </citation>
    <scope>GENOME REANNOTATION</scope>
    <source>
        <strain evidence="8">CCAP 1055/1</strain>
    </source>
</reference>
<protein>
    <recommendedName>
        <fullName evidence="6">Glycosyltransferase 2-like domain-containing protein</fullName>
    </recommendedName>
</protein>
<sequence>VANAWGSVRIVTFTEGTGRGPCLNFGARHADGQILAFLHSDTRLPEAWDARILATLAGDGASGVRTNACAFGFGIDTYPPGIRAVETTANLRCRLWSLPYGDQCLCLPTNVFHYLGGFPHQCIMEDYELAGLLRQRAALLPRWNVAREALRIIPGSPALCSPRRWQSYGVLYVTWMNSKLVHLYAGGVSPDEIYQRYYGQSLPSASA</sequence>
<dbReference type="GeneID" id="7201121"/>
<dbReference type="InParanoid" id="B7FZ16"/>